<name>A0A9N8VT51_9GLOM</name>
<dbReference type="EMBL" id="CAJVPK010000144">
    <property type="protein sequence ID" value="CAG8459048.1"/>
    <property type="molecule type" value="Genomic_DNA"/>
</dbReference>
<reference evidence="1" key="1">
    <citation type="submission" date="2021-06" db="EMBL/GenBank/DDBJ databases">
        <authorList>
            <person name="Kallberg Y."/>
            <person name="Tangrot J."/>
            <person name="Rosling A."/>
        </authorList>
    </citation>
    <scope>NUCLEOTIDE SEQUENCE</scope>
    <source>
        <strain evidence="1">AZ414A</strain>
    </source>
</reference>
<dbReference type="Proteomes" id="UP000789706">
    <property type="component" value="Unassembled WGS sequence"/>
</dbReference>
<evidence type="ECO:0000313" key="2">
    <source>
        <dbReference type="Proteomes" id="UP000789706"/>
    </source>
</evidence>
<protein>
    <submittedName>
        <fullName evidence="1">11091_t:CDS:1</fullName>
    </submittedName>
</protein>
<feature type="non-terminal residue" evidence="1">
    <location>
        <position position="1"/>
    </location>
</feature>
<gene>
    <name evidence="1" type="ORF">DEBURN_LOCUS2576</name>
</gene>
<dbReference type="AlphaFoldDB" id="A0A9N8VT51"/>
<proteinExistence type="predicted"/>
<comment type="caution">
    <text evidence="1">The sequence shown here is derived from an EMBL/GenBank/DDBJ whole genome shotgun (WGS) entry which is preliminary data.</text>
</comment>
<accession>A0A9N8VT51</accession>
<sequence>EVNGIDSISDLASSCNQQTRANSSWCPEYSCLCCVSWVVVFTSLRVPD</sequence>
<evidence type="ECO:0000313" key="1">
    <source>
        <dbReference type="EMBL" id="CAG8459048.1"/>
    </source>
</evidence>
<organism evidence="1 2">
    <name type="scientific">Diversispora eburnea</name>
    <dbReference type="NCBI Taxonomy" id="1213867"/>
    <lineage>
        <taxon>Eukaryota</taxon>
        <taxon>Fungi</taxon>
        <taxon>Fungi incertae sedis</taxon>
        <taxon>Mucoromycota</taxon>
        <taxon>Glomeromycotina</taxon>
        <taxon>Glomeromycetes</taxon>
        <taxon>Diversisporales</taxon>
        <taxon>Diversisporaceae</taxon>
        <taxon>Diversispora</taxon>
    </lineage>
</organism>
<keyword evidence="2" id="KW-1185">Reference proteome</keyword>